<feature type="transmembrane region" description="Helical" evidence="6">
    <location>
        <begin position="117"/>
        <end position="134"/>
    </location>
</feature>
<dbReference type="GO" id="GO:0016020">
    <property type="term" value="C:membrane"/>
    <property type="evidence" value="ECO:0007669"/>
    <property type="project" value="UniProtKB-SubCell"/>
</dbReference>
<feature type="transmembrane region" description="Helical" evidence="6">
    <location>
        <begin position="346"/>
        <end position="370"/>
    </location>
</feature>
<name>A0A9X0B021_9HELO</name>
<evidence type="ECO:0000256" key="6">
    <source>
        <dbReference type="SAM" id="Phobius"/>
    </source>
</evidence>
<dbReference type="InterPro" id="IPR005829">
    <property type="entry name" value="Sugar_transporter_CS"/>
</dbReference>
<dbReference type="GO" id="GO:0042908">
    <property type="term" value="P:xenobiotic transport"/>
    <property type="evidence" value="ECO:0007669"/>
    <property type="project" value="UniProtKB-ARBA"/>
</dbReference>
<feature type="transmembrane region" description="Helical" evidence="6">
    <location>
        <begin position="245"/>
        <end position="266"/>
    </location>
</feature>
<evidence type="ECO:0000256" key="3">
    <source>
        <dbReference type="ARBA" id="ARBA00022989"/>
    </source>
</evidence>
<dbReference type="InterPro" id="IPR036259">
    <property type="entry name" value="MFS_trans_sf"/>
</dbReference>
<evidence type="ECO:0000256" key="1">
    <source>
        <dbReference type="ARBA" id="ARBA00004141"/>
    </source>
</evidence>
<reference evidence="8" key="1">
    <citation type="submission" date="2022-11" db="EMBL/GenBank/DDBJ databases">
        <title>Genome Resource of Sclerotinia nivalis Strain SnTB1, a Plant Pathogen Isolated from American Ginseng.</title>
        <authorList>
            <person name="Fan S."/>
        </authorList>
    </citation>
    <scope>NUCLEOTIDE SEQUENCE</scope>
    <source>
        <strain evidence="8">SnTB1</strain>
    </source>
</reference>
<dbReference type="InterPro" id="IPR011701">
    <property type="entry name" value="MFS"/>
</dbReference>
<dbReference type="PANTHER" id="PTHR23502:SF33">
    <property type="entry name" value="MAJOR FACILITATOR SUPERFAMILY (MFS) PROFILE DOMAIN-CONTAINING PROTEIN-RELATED"/>
    <property type="match status" value="1"/>
</dbReference>
<keyword evidence="4 6" id="KW-0472">Membrane</keyword>
<sequence length="558" mass="61164">MLDEQERGHERGHKRTVGSEETLYGSNTSHTYSVERVHTGSSYKSNVSGHKFEEPSNLSDIALVNYPKTGNELNDVPAETRPSDALFPETDLNAGIIGWDSQDDPNNPQNFPPSRKWLLLGLISSITVVSPLASSMVAPGVPYIEQTFKNHNETLSTFTVTVFLLGIVFGPLFLSPLSEIYGRRPVLCASNIVFCLFQIGCALAPNLTALIIFRFFAGIGGSGCLALGGGVIADLFRREQRGAASAAYTIGPLFGPVIGPICGGFIAERVGWHWIFWAIFCAGTVTTIGIEIFNRETYPPVLIRRKTQKLRIELNRPDLMSCYDLGSDPSTRTVLINGLVRPLKMLFLSPIVFILSLYICFAYSLLYLLFTTITPVFQEQYGWSVGLCGLAYIGIGIGFFSGLALVTKISDATVIRMTADNNGIFEPEMRLPACLFFSLFIPITFFWYGWSADKHAHWIIPVIGLIPFGFGMMGVFIPIQTYIIDSFPLFAASATAAMTASRSLFGAVLPLAAPSIYAKLGLGWGNSMLGFIAIAMIPATGLIYKYGGRIRKRYPLNL</sequence>
<feature type="transmembrane region" description="Helical" evidence="6">
    <location>
        <begin position="186"/>
        <end position="205"/>
    </location>
</feature>
<dbReference type="Gene3D" id="1.20.1250.20">
    <property type="entry name" value="MFS general substrate transporter like domains"/>
    <property type="match status" value="1"/>
</dbReference>
<dbReference type="EMBL" id="JAPEIS010000001">
    <property type="protein sequence ID" value="KAJ8071678.1"/>
    <property type="molecule type" value="Genomic_DNA"/>
</dbReference>
<feature type="region of interest" description="Disordered" evidence="5">
    <location>
        <begin position="1"/>
        <end position="30"/>
    </location>
</feature>
<proteinExistence type="predicted"/>
<feature type="transmembrane region" description="Helical" evidence="6">
    <location>
        <begin position="456"/>
        <end position="477"/>
    </location>
</feature>
<feature type="transmembrane region" description="Helical" evidence="6">
    <location>
        <begin position="431"/>
        <end position="450"/>
    </location>
</feature>
<feature type="transmembrane region" description="Helical" evidence="6">
    <location>
        <begin position="390"/>
        <end position="410"/>
    </location>
</feature>
<evidence type="ECO:0000313" key="9">
    <source>
        <dbReference type="Proteomes" id="UP001152300"/>
    </source>
</evidence>
<dbReference type="Proteomes" id="UP001152300">
    <property type="component" value="Unassembled WGS sequence"/>
</dbReference>
<keyword evidence="2 6" id="KW-0812">Transmembrane</keyword>
<feature type="transmembrane region" description="Helical" evidence="6">
    <location>
        <begin position="154"/>
        <end position="174"/>
    </location>
</feature>
<feature type="transmembrane region" description="Helical" evidence="6">
    <location>
        <begin position="524"/>
        <end position="544"/>
    </location>
</feature>
<dbReference type="FunFam" id="1.20.1250.20:FF:000460">
    <property type="entry name" value="MFS multidrug transporter, putative"/>
    <property type="match status" value="1"/>
</dbReference>
<evidence type="ECO:0000256" key="5">
    <source>
        <dbReference type="SAM" id="MobiDB-lite"/>
    </source>
</evidence>
<dbReference type="SUPFAM" id="SSF103473">
    <property type="entry name" value="MFS general substrate transporter"/>
    <property type="match status" value="1"/>
</dbReference>
<dbReference type="GO" id="GO:0140115">
    <property type="term" value="P:export across plasma membrane"/>
    <property type="evidence" value="ECO:0007669"/>
    <property type="project" value="UniProtKB-ARBA"/>
</dbReference>
<feature type="transmembrane region" description="Helical" evidence="6">
    <location>
        <begin position="211"/>
        <end position="233"/>
    </location>
</feature>
<accession>A0A9X0B021</accession>
<feature type="transmembrane region" description="Helical" evidence="6">
    <location>
        <begin position="272"/>
        <end position="294"/>
    </location>
</feature>
<evidence type="ECO:0000313" key="8">
    <source>
        <dbReference type="EMBL" id="KAJ8071678.1"/>
    </source>
</evidence>
<dbReference type="AlphaFoldDB" id="A0A9X0B021"/>
<dbReference type="GO" id="GO:0022857">
    <property type="term" value="F:transmembrane transporter activity"/>
    <property type="evidence" value="ECO:0007669"/>
    <property type="project" value="InterPro"/>
</dbReference>
<protein>
    <recommendedName>
        <fullName evidence="7">Major facilitator superfamily (MFS) profile domain-containing protein</fullName>
    </recommendedName>
</protein>
<evidence type="ECO:0000259" key="7">
    <source>
        <dbReference type="PROSITE" id="PS50850"/>
    </source>
</evidence>
<dbReference type="CDD" id="cd17323">
    <property type="entry name" value="MFS_Tpo1_MDR_like"/>
    <property type="match status" value="1"/>
</dbReference>
<organism evidence="8 9">
    <name type="scientific">Sclerotinia nivalis</name>
    <dbReference type="NCBI Taxonomy" id="352851"/>
    <lineage>
        <taxon>Eukaryota</taxon>
        <taxon>Fungi</taxon>
        <taxon>Dikarya</taxon>
        <taxon>Ascomycota</taxon>
        <taxon>Pezizomycotina</taxon>
        <taxon>Leotiomycetes</taxon>
        <taxon>Helotiales</taxon>
        <taxon>Sclerotiniaceae</taxon>
        <taxon>Sclerotinia</taxon>
    </lineage>
</organism>
<evidence type="ECO:0000256" key="4">
    <source>
        <dbReference type="ARBA" id="ARBA00023136"/>
    </source>
</evidence>
<feature type="domain" description="Major facilitator superfamily (MFS) profile" evidence="7">
    <location>
        <begin position="119"/>
        <end position="553"/>
    </location>
</feature>
<dbReference type="PANTHER" id="PTHR23502">
    <property type="entry name" value="MAJOR FACILITATOR SUPERFAMILY"/>
    <property type="match status" value="1"/>
</dbReference>
<dbReference type="InterPro" id="IPR020846">
    <property type="entry name" value="MFS_dom"/>
</dbReference>
<keyword evidence="9" id="KW-1185">Reference proteome</keyword>
<feature type="transmembrane region" description="Helical" evidence="6">
    <location>
        <begin position="489"/>
        <end position="512"/>
    </location>
</feature>
<evidence type="ECO:0000256" key="2">
    <source>
        <dbReference type="ARBA" id="ARBA00022692"/>
    </source>
</evidence>
<comment type="caution">
    <text evidence="8">The sequence shown here is derived from an EMBL/GenBank/DDBJ whole genome shotgun (WGS) entry which is preliminary data.</text>
</comment>
<dbReference type="PROSITE" id="PS50850">
    <property type="entry name" value="MFS"/>
    <property type="match status" value="1"/>
</dbReference>
<keyword evidence="3 6" id="KW-1133">Transmembrane helix</keyword>
<dbReference type="PROSITE" id="PS00216">
    <property type="entry name" value="SUGAR_TRANSPORT_1"/>
    <property type="match status" value="1"/>
</dbReference>
<comment type="subcellular location">
    <subcellularLocation>
        <location evidence="1">Membrane</location>
        <topology evidence="1">Multi-pass membrane protein</topology>
    </subcellularLocation>
</comment>
<gene>
    <name evidence="8" type="ORF">OCU04_001997</name>
</gene>
<dbReference type="OrthoDB" id="5296287at2759"/>
<dbReference type="Pfam" id="PF07690">
    <property type="entry name" value="MFS_1"/>
    <property type="match status" value="1"/>
</dbReference>